<evidence type="ECO:0000256" key="1">
    <source>
        <dbReference type="SAM" id="Phobius"/>
    </source>
</evidence>
<evidence type="ECO:0000313" key="2">
    <source>
        <dbReference type="EMBL" id="KXI16273.1"/>
    </source>
</evidence>
<feature type="transmembrane region" description="Helical" evidence="1">
    <location>
        <begin position="260"/>
        <end position="284"/>
    </location>
</feature>
<dbReference type="AlphaFoldDB" id="A0A135Z3U4"/>
<keyword evidence="1" id="KW-0472">Membrane</keyword>
<dbReference type="Proteomes" id="UP000070505">
    <property type="component" value="Unassembled WGS sequence"/>
</dbReference>
<organism evidence="2 3">
    <name type="scientific">Gardnerella vaginalis</name>
    <dbReference type="NCBI Taxonomy" id="2702"/>
    <lineage>
        <taxon>Bacteria</taxon>
        <taxon>Bacillati</taxon>
        <taxon>Actinomycetota</taxon>
        <taxon>Actinomycetes</taxon>
        <taxon>Bifidobacteriales</taxon>
        <taxon>Bifidobacteriaceae</taxon>
        <taxon>Gardnerella</taxon>
    </lineage>
</organism>
<dbReference type="EMBL" id="LSRC01000048">
    <property type="protein sequence ID" value="KXI16273.1"/>
    <property type="molecule type" value="Genomic_DNA"/>
</dbReference>
<dbReference type="PATRIC" id="fig|2702.101.peg.1134"/>
<sequence>MNAQTMNQNAMNINQTQPGMQTSISSRGITRYHLTFFNILKVEIIKLLCTQFTWWCTALFILIPLALTSFFSFIVNVFTMYINKGDGISLSSVIFEANRQSCSTRKEKVNGFWRYYSNCNMDQYINILKNTISGVYIIISLSAVVVSIAFAAIAASRDREKEILSGLAVAVPKRDSLIFAKLVAVVLYVFVIQIISMIPVGVISAMTLSRYYVTSRLGSQNPFNTSITIVFLSAICMALFAIMGYGLGLIFKSSRIITPVFIIPQALIQMIVSFYLTLYVITMIQGEKLETFLNPYAPQNPLHEPIFKTIVNLIGMIPLNAANNFISAVALHTTESNIYIPNAGLSFVSLIAWAAILYGIGHTIERMRSIVK</sequence>
<proteinExistence type="predicted"/>
<dbReference type="RefSeq" id="WP_075523880.1">
    <property type="nucleotide sequence ID" value="NZ_KQ961872.1"/>
</dbReference>
<keyword evidence="1" id="KW-1133">Transmembrane helix</keyword>
<feature type="transmembrane region" description="Helical" evidence="1">
    <location>
        <begin position="226"/>
        <end position="248"/>
    </location>
</feature>
<accession>A0A135Z3U4</accession>
<gene>
    <name evidence="2" type="ORF">HMPREF3230_01147</name>
</gene>
<feature type="transmembrane region" description="Helical" evidence="1">
    <location>
        <begin position="338"/>
        <end position="360"/>
    </location>
</feature>
<feature type="transmembrane region" description="Helical" evidence="1">
    <location>
        <begin position="134"/>
        <end position="155"/>
    </location>
</feature>
<comment type="caution">
    <text evidence="2">The sequence shown here is derived from an EMBL/GenBank/DDBJ whole genome shotgun (WGS) entry which is preliminary data.</text>
</comment>
<keyword evidence="1" id="KW-0812">Transmembrane</keyword>
<feature type="transmembrane region" description="Helical" evidence="1">
    <location>
        <begin position="54"/>
        <end position="82"/>
    </location>
</feature>
<name>A0A135Z3U4_GARVA</name>
<reference evidence="2 3" key="1">
    <citation type="submission" date="2016-02" db="EMBL/GenBank/DDBJ databases">
        <authorList>
            <person name="Wen L."/>
            <person name="He K."/>
            <person name="Yang H."/>
        </authorList>
    </citation>
    <scope>NUCLEOTIDE SEQUENCE [LARGE SCALE GENOMIC DNA]</scope>
    <source>
        <strain evidence="2 3">CMW7778B</strain>
    </source>
</reference>
<feature type="transmembrane region" description="Helical" evidence="1">
    <location>
        <begin position="182"/>
        <end position="206"/>
    </location>
</feature>
<protein>
    <submittedName>
        <fullName evidence="2">Uncharacterized protein</fullName>
    </submittedName>
</protein>
<evidence type="ECO:0000313" key="3">
    <source>
        <dbReference type="Proteomes" id="UP000070505"/>
    </source>
</evidence>